<dbReference type="InterPro" id="IPR051052">
    <property type="entry name" value="Diverse_substrate_MTase"/>
</dbReference>
<dbReference type="InterPro" id="IPR013216">
    <property type="entry name" value="Methyltransf_11"/>
</dbReference>
<dbReference type="Gene3D" id="3.40.50.150">
    <property type="entry name" value="Vaccinia Virus protein VP39"/>
    <property type="match status" value="1"/>
</dbReference>
<accession>A0A1M5BLZ6</accession>
<evidence type="ECO:0000313" key="6">
    <source>
        <dbReference type="Proteomes" id="UP000184406"/>
    </source>
</evidence>
<dbReference type="RefSeq" id="WP_072862289.1">
    <property type="nucleotide sequence ID" value="NZ_FQUX01000004.1"/>
</dbReference>
<evidence type="ECO:0000313" key="5">
    <source>
        <dbReference type="EMBL" id="SHF43633.1"/>
    </source>
</evidence>
<evidence type="ECO:0000259" key="4">
    <source>
        <dbReference type="Pfam" id="PF08241"/>
    </source>
</evidence>
<reference evidence="6" key="1">
    <citation type="submission" date="2016-11" db="EMBL/GenBank/DDBJ databases">
        <authorList>
            <person name="Varghese N."/>
            <person name="Submissions S."/>
        </authorList>
    </citation>
    <scope>NUCLEOTIDE SEQUENCE [LARGE SCALE GENOMIC DNA]</scope>
    <source>
        <strain evidence="6">DSM 17539</strain>
    </source>
</reference>
<evidence type="ECO:0000256" key="3">
    <source>
        <dbReference type="ARBA" id="ARBA00022679"/>
    </source>
</evidence>
<dbReference type="CDD" id="cd02440">
    <property type="entry name" value="AdoMet_MTases"/>
    <property type="match status" value="1"/>
</dbReference>
<dbReference type="InterPro" id="IPR029063">
    <property type="entry name" value="SAM-dependent_MTases_sf"/>
</dbReference>
<dbReference type="PANTHER" id="PTHR44942:SF4">
    <property type="entry name" value="METHYLTRANSFERASE TYPE 11 DOMAIN-CONTAINING PROTEIN"/>
    <property type="match status" value="1"/>
</dbReference>
<dbReference type="OrthoDB" id="9797252at2"/>
<dbReference type="PANTHER" id="PTHR44942">
    <property type="entry name" value="METHYLTRANSF_11 DOMAIN-CONTAINING PROTEIN"/>
    <property type="match status" value="1"/>
</dbReference>
<dbReference type="SUPFAM" id="SSF53335">
    <property type="entry name" value="S-adenosyl-L-methionine-dependent methyltransferases"/>
    <property type="match status" value="1"/>
</dbReference>
<keyword evidence="2 5" id="KW-0489">Methyltransferase</keyword>
<gene>
    <name evidence="5" type="ORF">SAMN03080594_104130</name>
</gene>
<dbReference type="Pfam" id="PF08241">
    <property type="entry name" value="Methyltransf_11"/>
    <property type="match status" value="1"/>
</dbReference>
<keyword evidence="3 5" id="KW-0808">Transferase</keyword>
<proteinExistence type="inferred from homology"/>
<comment type="similarity">
    <text evidence="1">Belongs to the methyltransferase superfamily.</text>
</comment>
<evidence type="ECO:0000256" key="2">
    <source>
        <dbReference type="ARBA" id="ARBA00022603"/>
    </source>
</evidence>
<dbReference type="Proteomes" id="UP000184406">
    <property type="component" value="Unassembled WGS sequence"/>
</dbReference>
<name>A0A1M5BLZ6_9FLAO</name>
<dbReference type="GO" id="GO:0008757">
    <property type="term" value="F:S-adenosylmethionine-dependent methyltransferase activity"/>
    <property type="evidence" value="ECO:0007669"/>
    <property type="project" value="InterPro"/>
</dbReference>
<keyword evidence="6" id="KW-1185">Reference proteome</keyword>
<sequence>MKKALDRFSQQSKTYKTYRPTYPEELFKYIYSFCKARNTCWDCGTGNGQVAAILSRSFDRVFATDISQEQIHNAIPKPNIYYSVQRAEKTTFPKHYFDLITAAQAVHWFDLPSFNMEVNRLLKPNGVVAIWGYGLLKVNPEIDLIINHFYQDIIGKYWDKERRHTDQSYSSIPFNFNEVEIKKTFKIETQWTIDQIEGYFNSWSSVQNYIAKNKGNNPVEKLISTIAPKWNAGPQHITFPIFLRIGTPFR</sequence>
<feature type="domain" description="Methyltransferase type 11" evidence="4">
    <location>
        <begin position="42"/>
        <end position="130"/>
    </location>
</feature>
<dbReference type="EMBL" id="FQUX01000004">
    <property type="protein sequence ID" value="SHF43633.1"/>
    <property type="molecule type" value="Genomic_DNA"/>
</dbReference>
<evidence type="ECO:0000256" key="1">
    <source>
        <dbReference type="ARBA" id="ARBA00008361"/>
    </source>
</evidence>
<organism evidence="5 6">
    <name type="scientific">Arenibacter palladensis</name>
    <dbReference type="NCBI Taxonomy" id="237373"/>
    <lineage>
        <taxon>Bacteria</taxon>
        <taxon>Pseudomonadati</taxon>
        <taxon>Bacteroidota</taxon>
        <taxon>Flavobacteriia</taxon>
        <taxon>Flavobacteriales</taxon>
        <taxon>Flavobacteriaceae</taxon>
        <taxon>Arenibacter</taxon>
    </lineage>
</organism>
<dbReference type="AlphaFoldDB" id="A0A1M5BLZ6"/>
<protein>
    <submittedName>
        <fullName evidence="5">Methyltransferase domain-containing protein</fullName>
    </submittedName>
</protein>
<dbReference type="GO" id="GO:0032259">
    <property type="term" value="P:methylation"/>
    <property type="evidence" value="ECO:0007669"/>
    <property type="project" value="UniProtKB-KW"/>
</dbReference>